<dbReference type="PANTHER" id="PTHR12461:SF100">
    <property type="entry name" value="JMJC DOMAIN-CONTAINING PROTEIN 4"/>
    <property type="match status" value="1"/>
</dbReference>
<keyword evidence="4" id="KW-1185">Reference proteome</keyword>
<dbReference type="Gene3D" id="2.60.120.650">
    <property type="entry name" value="Cupin"/>
    <property type="match status" value="1"/>
</dbReference>
<reference evidence="3 4" key="1">
    <citation type="journal article" date="2018" name="Mol. Biol. Evol.">
        <title>Broad Genomic Sampling Reveals a Smut Pathogenic Ancestry of the Fungal Clade Ustilaginomycotina.</title>
        <authorList>
            <person name="Kijpornyongpan T."/>
            <person name="Mondo S.J."/>
            <person name="Barry K."/>
            <person name="Sandor L."/>
            <person name="Lee J."/>
            <person name="Lipzen A."/>
            <person name="Pangilinan J."/>
            <person name="LaButti K."/>
            <person name="Hainaut M."/>
            <person name="Henrissat B."/>
            <person name="Grigoriev I.V."/>
            <person name="Spatafora J.W."/>
            <person name="Aime M.C."/>
        </authorList>
    </citation>
    <scope>NUCLEOTIDE SEQUENCE [LARGE SCALE GENOMIC DNA]</scope>
    <source>
        <strain evidence="3 4">MCA 5214</strain>
    </source>
</reference>
<dbReference type="PROSITE" id="PS51184">
    <property type="entry name" value="JMJC"/>
    <property type="match status" value="1"/>
</dbReference>
<feature type="region of interest" description="Disordered" evidence="1">
    <location>
        <begin position="339"/>
        <end position="597"/>
    </location>
</feature>
<feature type="region of interest" description="Disordered" evidence="1">
    <location>
        <begin position="613"/>
        <end position="791"/>
    </location>
</feature>
<feature type="compositionally biased region" description="Low complexity" evidence="1">
    <location>
        <begin position="736"/>
        <end position="745"/>
    </location>
</feature>
<feature type="compositionally biased region" description="Basic and acidic residues" evidence="1">
    <location>
        <begin position="975"/>
        <end position="987"/>
    </location>
</feature>
<dbReference type="SUPFAM" id="SSF51197">
    <property type="entry name" value="Clavaminate synthase-like"/>
    <property type="match status" value="2"/>
</dbReference>
<organism evidence="3 4">
    <name type="scientific">Jaminaea rosea</name>
    <dbReference type="NCBI Taxonomy" id="1569628"/>
    <lineage>
        <taxon>Eukaryota</taxon>
        <taxon>Fungi</taxon>
        <taxon>Dikarya</taxon>
        <taxon>Basidiomycota</taxon>
        <taxon>Ustilaginomycotina</taxon>
        <taxon>Exobasidiomycetes</taxon>
        <taxon>Microstromatales</taxon>
        <taxon>Microstromatales incertae sedis</taxon>
        <taxon>Jaminaea</taxon>
    </lineage>
</organism>
<protein>
    <submittedName>
        <fullName evidence="3">Clavaminate synthase-like protein</fullName>
    </submittedName>
</protein>
<proteinExistence type="predicted"/>
<feature type="compositionally biased region" description="Acidic residues" evidence="1">
    <location>
        <begin position="468"/>
        <end position="490"/>
    </location>
</feature>
<feature type="compositionally biased region" description="Acidic residues" evidence="1">
    <location>
        <begin position="695"/>
        <end position="735"/>
    </location>
</feature>
<feature type="compositionally biased region" description="Acidic residues" evidence="1">
    <location>
        <begin position="389"/>
        <end position="408"/>
    </location>
</feature>
<accession>A0A316URK5</accession>
<evidence type="ECO:0000259" key="2">
    <source>
        <dbReference type="PROSITE" id="PS51184"/>
    </source>
</evidence>
<dbReference type="Gene3D" id="2.60.120.10">
    <property type="entry name" value="Jelly Rolls"/>
    <property type="match status" value="1"/>
</dbReference>
<evidence type="ECO:0000256" key="1">
    <source>
        <dbReference type="SAM" id="MobiDB-lite"/>
    </source>
</evidence>
<dbReference type="GeneID" id="37027796"/>
<feature type="region of interest" description="Disordered" evidence="1">
    <location>
        <begin position="805"/>
        <end position="838"/>
    </location>
</feature>
<feature type="compositionally biased region" description="Acidic residues" evidence="1">
    <location>
        <begin position="497"/>
        <end position="515"/>
    </location>
</feature>
<dbReference type="PANTHER" id="PTHR12461">
    <property type="entry name" value="HYPOXIA-INDUCIBLE FACTOR 1 ALPHA INHIBITOR-RELATED"/>
    <property type="match status" value="1"/>
</dbReference>
<dbReference type="AlphaFoldDB" id="A0A316URK5"/>
<dbReference type="RefSeq" id="XP_025362562.1">
    <property type="nucleotide sequence ID" value="XM_025505973.1"/>
</dbReference>
<dbReference type="InterPro" id="IPR041667">
    <property type="entry name" value="Cupin_8"/>
</dbReference>
<feature type="compositionally biased region" description="Acidic residues" evidence="1">
    <location>
        <begin position="134"/>
        <end position="148"/>
    </location>
</feature>
<feature type="region of interest" description="Disordered" evidence="1">
    <location>
        <begin position="900"/>
        <end position="953"/>
    </location>
</feature>
<feature type="compositionally biased region" description="Acidic residues" evidence="1">
    <location>
        <begin position="420"/>
        <end position="437"/>
    </location>
</feature>
<feature type="compositionally biased region" description="Acidic residues" evidence="1">
    <location>
        <begin position="543"/>
        <end position="556"/>
    </location>
</feature>
<feature type="compositionally biased region" description="Acidic residues" evidence="1">
    <location>
        <begin position="751"/>
        <end position="767"/>
    </location>
</feature>
<feature type="region of interest" description="Disordered" evidence="1">
    <location>
        <begin position="134"/>
        <end position="212"/>
    </location>
</feature>
<feature type="compositionally biased region" description="Low complexity" evidence="1">
    <location>
        <begin position="163"/>
        <end position="180"/>
    </location>
</feature>
<feature type="compositionally biased region" description="Acidic residues" evidence="1">
    <location>
        <begin position="649"/>
        <end position="679"/>
    </location>
</feature>
<feature type="compositionally biased region" description="Low complexity" evidence="1">
    <location>
        <begin position="615"/>
        <end position="624"/>
    </location>
</feature>
<name>A0A316URK5_9BASI</name>
<feature type="region of interest" description="Disordered" evidence="1">
    <location>
        <begin position="975"/>
        <end position="1003"/>
    </location>
</feature>
<evidence type="ECO:0000313" key="4">
    <source>
        <dbReference type="Proteomes" id="UP000245884"/>
    </source>
</evidence>
<dbReference type="STRING" id="1569628.A0A316URK5"/>
<sequence length="1003" mass="108889">MPRASRGYQPWIAYQGYEPATGDSIARECVDDLTPQRLWDSYISKRRPCIIKGFPRDEQWKADAWRDLTHLSHLAGHVPVKVEPIHPKLGHFGTAAKRTTVPFGDYVASLRSEGTLEGGGEAADGQWYLTTQYDEEDDDDEGATSEELGDLRDGNERKRKRSSSGSSASSSSSVFSSTSSLDTNSHPVDSLLGPTPLDPPLPSPTHALAHSFPPKPTLMGNLVLQQTNLWLGASTQGKSSGLHHDFHDNLYALIRGRKRFVLFPPTAFKFLHPRGTVERVHHNGLIEYTPRPIDPEEGEVLHVDDPRSSRLPLRPDGLPAGEAARWRLYARKAALRRVEEDAAASSGEGAVPRGMRKGKGRMTQEQEEAESAIEEARREAWAIARLEGEVEGENSEEEEDSGEEDGDDGSLFARLAGMESDSEEEREDSEDDEEGGYDPELQMALQALARRAAQGDMQAAEALRSLVQDDDDDEEEEDAEEEEEEDDSEELQGALLEEIDSDDDNDDNDSSLAEDDGARRSPPLVIPRNHGHNLPGGLRRDDGDDEGSDFFGEDDGPIGQFDDFAANAELLLADDDDEEGGGQGGIGEGGDAEAEEEELRAMAALRGEVMRRMARAAGGASAASRRGRGAGRSVHGSRALMRIQQVGASDDEDEDDGEEDLGNLDSDDDEDEEEDDAAEEERLERLLAAHRQGLDIDDDFHELDSEDDDEGDDEDEEDDEDDSEDFDEANLDEGDAVLAALAAQARGQGYQDEDDQEDESEPDDSDSDLTTPTTTSSSAPSDQNEPLSFSLIPPAVLHAHFGLDDSLASPAGTSSPTSLAGKEPRSKLYPLRGKRPLPGCPQPLVAELQEGEMLFLPAGWWHEVTSQASSQESNGSATEDADARVHMALNFWFHPPDNLLPSDPPALNGVGEEKRGSGKKKGRRAQQQAGSGSGSGSATAQNGEGADGGGFAQPYRDVEVWDCLREEVKRLVSEAIAKGDEGRKADGTEGEPAVGSKKRARRT</sequence>
<dbReference type="EMBL" id="KZ819666">
    <property type="protein sequence ID" value="PWN27950.1"/>
    <property type="molecule type" value="Genomic_DNA"/>
</dbReference>
<evidence type="ECO:0000313" key="3">
    <source>
        <dbReference type="EMBL" id="PWN27950.1"/>
    </source>
</evidence>
<feature type="compositionally biased region" description="Low complexity" evidence="1">
    <location>
        <begin position="768"/>
        <end position="783"/>
    </location>
</feature>
<dbReference type="InterPro" id="IPR003347">
    <property type="entry name" value="JmjC_dom"/>
</dbReference>
<feature type="compositionally biased region" description="Low complexity" evidence="1">
    <location>
        <begin position="925"/>
        <end position="941"/>
    </location>
</feature>
<dbReference type="Pfam" id="PF13621">
    <property type="entry name" value="Cupin_8"/>
    <property type="match status" value="2"/>
</dbReference>
<dbReference type="OrthoDB" id="415358at2759"/>
<feature type="domain" description="JmjC" evidence="2">
    <location>
        <begin position="202"/>
        <end position="910"/>
    </location>
</feature>
<gene>
    <name evidence="3" type="ORF">BDZ90DRAFT_231730</name>
</gene>
<dbReference type="InterPro" id="IPR014710">
    <property type="entry name" value="RmlC-like_jellyroll"/>
</dbReference>
<feature type="compositionally biased region" description="Low complexity" evidence="1">
    <location>
        <begin position="444"/>
        <end position="454"/>
    </location>
</feature>
<dbReference type="Proteomes" id="UP000245884">
    <property type="component" value="Unassembled WGS sequence"/>
</dbReference>